<dbReference type="UniPathway" id="UPA00159">
    <property type="reaction ID" value="UER00277"/>
</dbReference>
<dbReference type="EC" id="6.3.4.2" evidence="3"/>
<dbReference type="FunFam" id="3.40.50.880:FF:000002">
    <property type="entry name" value="CTP synthase"/>
    <property type="match status" value="1"/>
</dbReference>
<evidence type="ECO:0000313" key="11">
    <source>
        <dbReference type="EMBL" id="MPM54316.1"/>
    </source>
</evidence>
<sequence length="211" mass="23615">MRIRSVEAEEIEEHGAEKVLSGVHGVLVPGGFGARGIEGKIEAARYAREKRIPYLGLCLGMQVAVIDFARHVCDLKGANSAEIDEAAEHPVIHLMDEQRDIDDLGGTMRLGAYPCTLMEGTHSSAAYGDQVVNERHRHRYEFNNAYRETMENAGLKIAGIYKEKNLVEIVEIPEHPWFVGVQFHPEFRSRPVKPHPLFVGFIRAAVDLSEE</sequence>
<dbReference type="GO" id="GO:0044210">
    <property type="term" value="P:'de novo' CTP biosynthetic process"/>
    <property type="evidence" value="ECO:0007669"/>
    <property type="project" value="UniProtKB-UniPathway"/>
</dbReference>
<evidence type="ECO:0000256" key="6">
    <source>
        <dbReference type="ARBA" id="ARBA00022840"/>
    </source>
</evidence>
<dbReference type="CDD" id="cd01746">
    <property type="entry name" value="GATase1_CTP_Synthase"/>
    <property type="match status" value="1"/>
</dbReference>
<feature type="domain" description="Glutamine amidotransferase" evidence="10">
    <location>
        <begin position="13"/>
        <end position="203"/>
    </location>
</feature>
<dbReference type="InterPro" id="IPR017926">
    <property type="entry name" value="GATASE"/>
</dbReference>
<evidence type="ECO:0000256" key="5">
    <source>
        <dbReference type="ARBA" id="ARBA00022741"/>
    </source>
</evidence>
<dbReference type="PROSITE" id="PS51273">
    <property type="entry name" value="GATASE_TYPE_1"/>
    <property type="match status" value="1"/>
</dbReference>
<dbReference type="PANTHER" id="PTHR11550:SF0">
    <property type="entry name" value="CTP SYNTHASE-RELATED"/>
    <property type="match status" value="1"/>
</dbReference>
<evidence type="ECO:0000256" key="3">
    <source>
        <dbReference type="ARBA" id="ARBA00012291"/>
    </source>
</evidence>
<evidence type="ECO:0000256" key="2">
    <source>
        <dbReference type="ARBA" id="ARBA00007533"/>
    </source>
</evidence>
<keyword evidence="8" id="KW-0665">Pyrimidine biosynthesis</keyword>
<dbReference type="SUPFAM" id="SSF52317">
    <property type="entry name" value="Class I glutamine amidotransferase-like"/>
    <property type="match status" value="1"/>
</dbReference>
<evidence type="ECO:0000256" key="1">
    <source>
        <dbReference type="ARBA" id="ARBA00005171"/>
    </source>
</evidence>
<dbReference type="InterPro" id="IPR004468">
    <property type="entry name" value="CTP_synthase"/>
</dbReference>
<dbReference type="GO" id="GO:0003883">
    <property type="term" value="F:CTP synthase activity"/>
    <property type="evidence" value="ECO:0007669"/>
    <property type="project" value="UniProtKB-EC"/>
</dbReference>
<keyword evidence="6" id="KW-0067">ATP-binding</keyword>
<protein>
    <recommendedName>
        <fullName evidence="3">CTP synthase (glutamine hydrolyzing)</fullName>
        <ecNumber evidence="3">6.3.4.2</ecNumber>
    </recommendedName>
</protein>
<dbReference type="GO" id="GO:0042802">
    <property type="term" value="F:identical protein binding"/>
    <property type="evidence" value="ECO:0007669"/>
    <property type="project" value="TreeGrafter"/>
</dbReference>
<keyword evidence="7" id="KW-0315">Glutamine amidotransferase</keyword>
<dbReference type="GO" id="GO:0005524">
    <property type="term" value="F:ATP binding"/>
    <property type="evidence" value="ECO:0007669"/>
    <property type="project" value="UniProtKB-KW"/>
</dbReference>
<reference evidence="11" key="1">
    <citation type="submission" date="2019-08" db="EMBL/GenBank/DDBJ databases">
        <authorList>
            <person name="Kucharzyk K."/>
            <person name="Murdoch R.W."/>
            <person name="Higgins S."/>
            <person name="Loffler F."/>
        </authorList>
    </citation>
    <scope>NUCLEOTIDE SEQUENCE</scope>
</reference>
<gene>
    <name evidence="11" type="primary">pyrG_29</name>
    <name evidence="11" type="ORF">SDC9_101094</name>
</gene>
<keyword evidence="4 11" id="KW-0436">Ligase</keyword>
<dbReference type="EMBL" id="VSSQ01014744">
    <property type="protein sequence ID" value="MPM54316.1"/>
    <property type="molecule type" value="Genomic_DNA"/>
</dbReference>
<comment type="caution">
    <text evidence="11">The sequence shown here is derived from an EMBL/GenBank/DDBJ whole genome shotgun (WGS) entry which is preliminary data.</text>
</comment>
<evidence type="ECO:0000256" key="9">
    <source>
        <dbReference type="ARBA" id="ARBA00047781"/>
    </source>
</evidence>
<evidence type="ECO:0000259" key="10">
    <source>
        <dbReference type="Pfam" id="PF00117"/>
    </source>
</evidence>
<keyword evidence="5" id="KW-0547">Nucleotide-binding</keyword>
<comment type="catalytic activity">
    <reaction evidence="9">
        <text>UTP + L-glutamine + ATP + H2O = CTP + L-glutamate + ADP + phosphate + 2 H(+)</text>
        <dbReference type="Rhea" id="RHEA:26426"/>
        <dbReference type="ChEBI" id="CHEBI:15377"/>
        <dbReference type="ChEBI" id="CHEBI:15378"/>
        <dbReference type="ChEBI" id="CHEBI:29985"/>
        <dbReference type="ChEBI" id="CHEBI:30616"/>
        <dbReference type="ChEBI" id="CHEBI:37563"/>
        <dbReference type="ChEBI" id="CHEBI:43474"/>
        <dbReference type="ChEBI" id="CHEBI:46398"/>
        <dbReference type="ChEBI" id="CHEBI:58359"/>
        <dbReference type="ChEBI" id="CHEBI:456216"/>
        <dbReference type="EC" id="6.3.4.2"/>
    </reaction>
</comment>
<evidence type="ECO:0000256" key="7">
    <source>
        <dbReference type="ARBA" id="ARBA00022962"/>
    </source>
</evidence>
<evidence type="ECO:0000256" key="4">
    <source>
        <dbReference type="ARBA" id="ARBA00022598"/>
    </source>
</evidence>
<comment type="pathway">
    <text evidence="1">Pyrimidine metabolism; CTP biosynthesis via de novo pathway; CTP from UDP: step 2/2.</text>
</comment>
<dbReference type="Pfam" id="PF00117">
    <property type="entry name" value="GATase"/>
    <property type="match status" value="1"/>
</dbReference>
<name>A0A645AN24_9ZZZZ</name>
<evidence type="ECO:0000256" key="8">
    <source>
        <dbReference type="ARBA" id="ARBA00022975"/>
    </source>
</evidence>
<dbReference type="Gene3D" id="3.40.50.880">
    <property type="match status" value="1"/>
</dbReference>
<proteinExistence type="inferred from homology"/>
<dbReference type="GO" id="GO:0005829">
    <property type="term" value="C:cytosol"/>
    <property type="evidence" value="ECO:0007669"/>
    <property type="project" value="TreeGrafter"/>
</dbReference>
<comment type="similarity">
    <text evidence="2">Belongs to the CTP synthase family.</text>
</comment>
<dbReference type="AlphaFoldDB" id="A0A645AN24"/>
<dbReference type="GO" id="GO:0019856">
    <property type="term" value="P:pyrimidine nucleobase biosynthetic process"/>
    <property type="evidence" value="ECO:0007669"/>
    <property type="project" value="TreeGrafter"/>
</dbReference>
<organism evidence="11">
    <name type="scientific">bioreactor metagenome</name>
    <dbReference type="NCBI Taxonomy" id="1076179"/>
    <lineage>
        <taxon>unclassified sequences</taxon>
        <taxon>metagenomes</taxon>
        <taxon>ecological metagenomes</taxon>
    </lineage>
</organism>
<dbReference type="PANTHER" id="PTHR11550">
    <property type="entry name" value="CTP SYNTHASE"/>
    <property type="match status" value="1"/>
</dbReference>
<accession>A0A645AN24</accession>
<dbReference type="InterPro" id="IPR029062">
    <property type="entry name" value="Class_I_gatase-like"/>
</dbReference>
<dbReference type="InterPro" id="IPR033828">
    <property type="entry name" value="GATase1_CTP_Synthase"/>
</dbReference>